<evidence type="ECO:0000313" key="3">
    <source>
        <dbReference type="Proteomes" id="UP001208570"/>
    </source>
</evidence>
<dbReference type="Gene3D" id="3.90.550.10">
    <property type="entry name" value="Spore Coat Polysaccharide Biosynthesis Protein SpsA, Chain A"/>
    <property type="match status" value="1"/>
</dbReference>
<gene>
    <name evidence="2" type="ORF">LSH36_636g01000</name>
</gene>
<dbReference type="InterPro" id="IPR029044">
    <property type="entry name" value="Nucleotide-diphossugar_trans"/>
</dbReference>
<dbReference type="EMBL" id="JAODUP010000636">
    <property type="protein sequence ID" value="KAK2146052.1"/>
    <property type="molecule type" value="Genomic_DNA"/>
</dbReference>
<dbReference type="Proteomes" id="UP001208570">
    <property type="component" value="Unassembled WGS sequence"/>
</dbReference>
<keyword evidence="3" id="KW-1185">Reference proteome</keyword>
<feature type="chain" id="PRO_5042288921" evidence="1">
    <location>
        <begin position="29"/>
        <end position="140"/>
    </location>
</feature>
<reference evidence="2" key="1">
    <citation type="journal article" date="2023" name="Mol. Biol. Evol.">
        <title>Third-Generation Sequencing Reveals the Adaptive Role of the Epigenome in Three Deep-Sea Polychaetes.</title>
        <authorList>
            <person name="Perez M."/>
            <person name="Aroh O."/>
            <person name="Sun Y."/>
            <person name="Lan Y."/>
            <person name="Juniper S.K."/>
            <person name="Young C.R."/>
            <person name="Angers B."/>
            <person name="Qian P.Y."/>
        </authorList>
    </citation>
    <scope>NUCLEOTIDE SEQUENCE</scope>
    <source>
        <strain evidence="2">P08H-3</strain>
    </source>
</reference>
<feature type="signal peptide" evidence="1">
    <location>
        <begin position="1"/>
        <end position="28"/>
    </location>
</feature>
<accession>A0AAD9J3P2</accession>
<comment type="caution">
    <text evidence="2">The sequence shown here is derived from an EMBL/GenBank/DDBJ whole genome shotgun (WGS) entry which is preliminary data.</text>
</comment>
<evidence type="ECO:0000313" key="2">
    <source>
        <dbReference type="EMBL" id="KAK2146052.1"/>
    </source>
</evidence>
<name>A0AAD9J3P2_9ANNE</name>
<organism evidence="2 3">
    <name type="scientific">Paralvinella palmiformis</name>
    <dbReference type="NCBI Taxonomy" id="53620"/>
    <lineage>
        <taxon>Eukaryota</taxon>
        <taxon>Metazoa</taxon>
        <taxon>Spiralia</taxon>
        <taxon>Lophotrochozoa</taxon>
        <taxon>Annelida</taxon>
        <taxon>Polychaeta</taxon>
        <taxon>Sedentaria</taxon>
        <taxon>Canalipalpata</taxon>
        <taxon>Terebellida</taxon>
        <taxon>Terebelliformia</taxon>
        <taxon>Alvinellidae</taxon>
        <taxon>Paralvinella</taxon>
    </lineage>
</organism>
<sequence length="140" mass="16009">MRRNTRLLVGFALIWALFVLYFMHRSMGTDDYKNPALKLKHSVILEELKKYGSSKPLNIGKGSDSAVDGDETNLNSKLQWQYFDEEAYIAKTRIGPGQDAYARNKFNQAASDKLKSNRDIPDTRNPRLVSIFILWVLVLA</sequence>
<evidence type="ECO:0000256" key="1">
    <source>
        <dbReference type="SAM" id="SignalP"/>
    </source>
</evidence>
<protein>
    <submittedName>
        <fullName evidence="2">Uncharacterized protein</fullName>
    </submittedName>
</protein>
<dbReference type="AlphaFoldDB" id="A0AAD9J3P2"/>
<keyword evidence="1" id="KW-0732">Signal</keyword>
<proteinExistence type="predicted"/>